<evidence type="ECO:0000256" key="1">
    <source>
        <dbReference type="SAM" id="MobiDB-lite"/>
    </source>
</evidence>
<keyword evidence="3" id="KW-1185">Reference proteome</keyword>
<feature type="compositionally biased region" description="Polar residues" evidence="1">
    <location>
        <begin position="44"/>
        <end position="61"/>
    </location>
</feature>
<reference evidence="2 3" key="1">
    <citation type="journal article" date="2023" name="Plants (Basel)">
        <title>Bridging the Gap: Combining Genomics and Transcriptomics Approaches to Understand Stylosanthes scabra, an Orphan Legume from the Brazilian Caatinga.</title>
        <authorList>
            <person name="Ferreira-Neto J.R.C."/>
            <person name="da Silva M.D."/>
            <person name="Binneck E."/>
            <person name="de Melo N.F."/>
            <person name="da Silva R.H."/>
            <person name="de Melo A.L.T.M."/>
            <person name="Pandolfi V."/>
            <person name="Bustamante F.O."/>
            <person name="Brasileiro-Vidal A.C."/>
            <person name="Benko-Iseppon A.M."/>
        </authorList>
    </citation>
    <scope>NUCLEOTIDE SEQUENCE [LARGE SCALE GENOMIC DNA]</scope>
    <source>
        <tissue evidence="2">Leaves</tissue>
    </source>
</reference>
<dbReference type="Proteomes" id="UP001341840">
    <property type="component" value="Unassembled WGS sequence"/>
</dbReference>
<dbReference type="EMBL" id="JASCZI010123611">
    <property type="protein sequence ID" value="MED6165519.1"/>
    <property type="molecule type" value="Genomic_DNA"/>
</dbReference>
<feature type="region of interest" description="Disordered" evidence="1">
    <location>
        <begin position="109"/>
        <end position="151"/>
    </location>
</feature>
<organism evidence="2 3">
    <name type="scientific">Stylosanthes scabra</name>
    <dbReference type="NCBI Taxonomy" id="79078"/>
    <lineage>
        <taxon>Eukaryota</taxon>
        <taxon>Viridiplantae</taxon>
        <taxon>Streptophyta</taxon>
        <taxon>Embryophyta</taxon>
        <taxon>Tracheophyta</taxon>
        <taxon>Spermatophyta</taxon>
        <taxon>Magnoliopsida</taxon>
        <taxon>eudicotyledons</taxon>
        <taxon>Gunneridae</taxon>
        <taxon>Pentapetalae</taxon>
        <taxon>rosids</taxon>
        <taxon>fabids</taxon>
        <taxon>Fabales</taxon>
        <taxon>Fabaceae</taxon>
        <taxon>Papilionoideae</taxon>
        <taxon>50 kb inversion clade</taxon>
        <taxon>dalbergioids sensu lato</taxon>
        <taxon>Dalbergieae</taxon>
        <taxon>Pterocarpus clade</taxon>
        <taxon>Stylosanthes</taxon>
    </lineage>
</organism>
<feature type="region of interest" description="Disordered" evidence="1">
    <location>
        <begin position="39"/>
        <end position="61"/>
    </location>
</feature>
<protein>
    <submittedName>
        <fullName evidence="2">Uncharacterized protein</fullName>
    </submittedName>
</protein>
<gene>
    <name evidence="2" type="ORF">PIB30_100285</name>
</gene>
<accession>A0ABU6UWP7</accession>
<sequence>MDDHKAMQNESEELAAFLGFDIDFNFDFESLFRELPPDAEVSRTNDTSSIPLGPSQATEDGSSNLGLLYEIVKILQCHLAPTEPRPMSELNNENVPSRLRHLLDVTRRHFEASEKTPTVHAPDAKTASGNKIVSKTPLPDVDASGNTEEGA</sequence>
<evidence type="ECO:0000313" key="3">
    <source>
        <dbReference type="Proteomes" id="UP001341840"/>
    </source>
</evidence>
<comment type="caution">
    <text evidence="2">The sequence shown here is derived from an EMBL/GenBank/DDBJ whole genome shotgun (WGS) entry which is preliminary data.</text>
</comment>
<proteinExistence type="predicted"/>
<evidence type="ECO:0000313" key="2">
    <source>
        <dbReference type="EMBL" id="MED6165519.1"/>
    </source>
</evidence>
<name>A0ABU6UWP7_9FABA</name>